<evidence type="ECO:0000256" key="3">
    <source>
        <dbReference type="SAM" id="SignalP"/>
    </source>
</evidence>
<keyword evidence="2" id="KW-0812">Transmembrane</keyword>
<gene>
    <name evidence="4" type="ORF">ADEAN_000830400</name>
</gene>
<proteinExistence type="predicted"/>
<feature type="transmembrane region" description="Helical" evidence="2">
    <location>
        <begin position="145"/>
        <end position="166"/>
    </location>
</feature>
<keyword evidence="2" id="KW-0472">Membrane</keyword>
<dbReference type="AlphaFoldDB" id="A0A7G2CPA1"/>
<feature type="chain" id="PRO_5028919903" evidence="3">
    <location>
        <begin position="20"/>
        <end position="331"/>
    </location>
</feature>
<dbReference type="Gene3D" id="1.20.1250.20">
    <property type="entry name" value="MFS general substrate transporter like domains"/>
    <property type="match status" value="1"/>
</dbReference>
<sequence length="331" mass="37427">MFVLGCLLFSFAFGGQIDATVVQLCVFNAIMKTGCILFDLIGNVTVVSHFPTMRGPTIALMKSFVGIGGAIVSAVQLGFFPNLKDIQNFYYLLIGYAVVMGILELIFMRNPLYHLSGYQQSHLSEEEKKRRLATKAQYLRQDPPLWRFIIGYGVLIALIIYLPAQSACVQYLDLGKEYTVAFAIVTVIIMLMIVLVLIPDPRMLLRRIRGEKEPRESLPSPSTGEENFDEIPIEDDFKVISEQPPAAVETEIDYIAPPVPDHLPAQPSHPSSLEYLLDSLLPHRRGVRHHQLFQLHLGRHRRQADPPEYAYDAQRDQRRWQCPRSSGYGAV</sequence>
<dbReference type="CDD" id="cd06174">
    <property type="entry name" value="MFS"/>
    <property type="match status" value="1"/>
</dbReference>
<evidence type="ECO:0000313" key="4">
    <source>
        <dbReference type="EMBL" id="CAD2220781.1"/>
    </source>
</evidence>
<organism evidence="4 5">
    <name type="scientific">Angomonas deanei</name>
    <dbReference type="NCBI Taxonomy" id="59799"/>
    <lineage>
        <taxon>Eukaryota</taxon>
        <taxon>Discoba</taxon>
        <taxon>Euglenozoa</taxon>
        <taxon>Kinetoplastea</taxon>
        <taxon>Metakinetoplastina</taxon>
        <taxon>Trypanosomatida</taxon>
        <taxon>Trypanosomatidae</taxon>
        <taxon>Strigomonadinae</taxon>
        <taxon>Angomonas</taxon>
    </lineage>
</organism>
<accession>A0A7G2CPA1</accession>
<dbReference type="OrthoDB" id="251148at2759"/>
<feature type="transmembrane region" description="Helical" evidence="2">
    <location>
        <begin position="178"/>
        <end position="198"/>
    </location>
</feature>
<dbReference type="VEuPathDB" id="TriTrypDB:ADEAN_000830400"/>
<evidence type="ECO:0000256" key="1">
    <source>
        <dbReference type="SAM" id="MobiDB-lite"/>
    </source>
</evidence>
<dbReference type="InterPro" id="IPR036259">
    <property type="entry name" value="MFS_trans_sf"/>
</dbReference>
<dbReference type="GO" id="GO:0022857">
    <property type="term" value="F:transmembrane transporter activity"/>
    <property type="evidence" value="ECO:0007669"/>
    <property type="project" value="InterPro"/>
</dbReference>
<protein>
    <submittedName>
        <fullName evidence="4">Nodulin-like, putative</fullName>
    </submittedName>
</protein>
<reference evidence="4 5" key="1">
    <citation type="submission" date="2020-08" db="EMBL/GenBank/DDBJ databases">
        <authorList>
            <person name="Newling K."/>
            <person name="Davey J."/>
            <person name="Forrester S."/>
        </authorList>
    </citation>
    <scope>NUCLEOTIDE SEQUENCE [LARGE SCALE GENOMIC DNA]</scope>
    <source>
        <strain evidence="5">Crithidia deanei Carvalho (ATCC PRA-265)</strain>
    </source>
</reference>
<dbReference type="SUPFAM" id="SSF103473">
    <property type="entry name" value="MFS general substrate transporter"/>
    <property type="match status" value="1"/>
</dbReference>
<name>A0A7G2CPA1_9TRYP</name>
<dbReference type="EMBL" id="LR877162">
    <property type="protein sequence ID" value="CAD2220781.1"/>
    <property type="molecule type" value="Genomic_DNA"/>
</dbReference>
<evidence type="ECO:0000256" key="2">
    <source>
        <dbReference type="SAM" id="Phobius"/>
    </source>
</evidence>
<feature type="signal peptide" evidence="3">
    <location>
        <begin position="1"/>
        <end position="19"/>
    </location>
</feature>
<dbReference type="Pfam" id="PF07690">
    <property type="entry name" value="MFS_1"/>
    <property type="match status" value="1"/>
</dbReference>
<feature type="region of interest" description="Disordered" evidence="1">
    <location>
        <begin position="308"/>
        <end position="331"/>
    </location>
</feature>
<dbReference type="InterPro" id="IPR011701">
    <property type="entry name" value="MFS"/>
</dbReference>
<feature type="transmembrane region" description="Helical" evidence="2">
    <location>
        <begin position="89"/>
        <end position="107"/>
    </location>
</feature>
<feature type="transmembrane region" description="Helical" evidence="2">
    <location>
        <begin position="63"/>
        <end position="83"/>
    </location>
</feature>
<evidence type="ECO:0000313" key="5">
    <source>
        <dbReference type="Proteomes" id="UP000515908"/>
    </source>
</evidence>
<keyword evidence="2" id="KW-1133">Transmembrane helix</keyword>
<keyword evidence="5" id="KW-1185">Reference proteome</keyword>
<dbReference type="Proteomes" id="UP000515908">
    <property type="component" value="Chromosome 18"/>
</dbReference>
<keyword evidence="3" id="KW-0732">Signal</keyword>
<feature type="transmembrane region" description="Helical" evidence="2">
    <location>
        <begin position="29"/>
        <end position="51"/>
    </location>
</feature>